<feature type="region of interest" description="Disordered" evidence="1">
    <location>
        <begin position="188"/>
        <end position="213"/>
    </location>
</feature>
<accession>L8WW95</accession>
<dbReference type="AlphaFoldDB" id="L8WW95"/>
<feature type="compositionally biased region" description="Gly residues" evidence="1">
    <location>
        <begin position="10"/>
        <end position="21"/>
    </location>
</feature>
<feature type="region of interest" description="Disordered" evidence="1">
    <location>
        <begin position="1"/>
        <end position="21"/>
    </location>
</feature>
<keyword evidence="3" id="KW-1185">Reference proteome</keyword>
<protein>
    <submittedName>
        <fullName evidence="2">Uncharacterized protein</fullName>
    </submittedName>
</protein>
<reference evidence="2 3" key="1">
    <citation type="journal article" date="2013" name="Nat. Commun.">
        <title>The evolution and pathogenic mechanisms of the rice sheath blight pathogen.</title>
        <authorList>
            <person name="Zheng A."/>
            <person name="Lin R."/>
            <person name="Xu L."/>
            <person name="Qin P."/>
            <person name="Tang C."/>
            <person name="Ai P."/>
            <person name="Zhang D."/>
            <person name="Liu Y."/>
            <person name="Sun Z."/>
            <person name="Feng H."/>
            <person name="Wang Y."/>
            <person name="Chen Y."/>
            <person name="Liang X."/>
            <person name="Fu R."/>
            <person name="Li Q."/>
            <person name="Zhang J."/>
            <person name="Yu X."/>
            <person name="Xie Z."/>
            <person name="Ding L."/>
            <person name="Guan P."/>
            <person name="Tang J."/>
            <person name="Liang Y."/>
            <person name="Wang S."/>
            <person name="Deng Q."/>
            <person name="Li S."/>
            <person name="Zhu J."/>
            <person name="Wang L."/>
            <person name="Liu H."/>
            <person name="Li P."/>
        </authorList>
    </citation>
    <scope>NUCLEOTIDE SEQUENCE [LARGE SCALE GENOMIC DNA]</scope>
    <source>
        <strain evidence="3">AG-1 IA</strain>
    </source>
</reference>
<dbReference type="HOGENOM" id="CLU_970376_0_0_1"/>
<sequence>MLLNRLSGLSTGGGGGGGGGGTGRRHLSHRCLGWFRLSCNACTLACLSFCTCSCFCKFLHCRASHSICRCLSIAACRFARFRARRHADRYPCEDRWEEDNGQNWVSSFPALLACGVRHRRCLKPADPAAVYLFFDGTAHWLPELHTHKSALIRSSFAPTYKLGHSPPGPSWYASDSYRMWLCSLPNLTSRQPQKPQKDPVSAHSGNFGERSHTRADLSGIRQLQIYAKPSRACYALRTCQLVECICLLRHPEAQSKATMASDALVARRAGLYFSLTPDHENPVSSIE</sequence>
<evidence type="ECO:0000256" key="1">
    <source>
        <dbReference type="SAM" id="MobiDB-lite"/>
    </source>
</evidence>
<gene>
    <name evidence="2" type="ORF">AG1IA_03631</name>
</gene>
<comment type="caution">
    <text evidence="2">The sequence shown here is derived from an EMBL/GenBank/DDBJ whole genome shotgun (WGS) entry which is preliminary data.</text>
</comment>
<dbReference type="Proteomes" id="UP000011668">
    <property type="component" value="Unassembled WGS sequence"/>
</dbReference>
<evidence type="ECO:0000313" key="3">
    <source>
        <dbReference type="Proteomes" id="UP000011668"/>
    </source>
</evidence>
<evidence type="ECO:0000313" key="2">
    <source>
        <dbReference type="EMBL" id="ELU42341.1"/>
    </source>
</evidence>
<name>L8WW95_THACA</name>
<proteinExistence type="predicted"/>
<organism evidence="2 3">
    <name type="scientific">Thanatephorus cucumeris (strain AG1-IA)</name>
    <name type="common">Rice sheath blight fungus</name>
    <name type="synonym">Rhizoctonia solani</name>
    <dbReference type="NCBI Taxonomy" id="983506"/>
    <lineage>
        <taxon>Eukaryota</taxon>
        <taxon>Fungi</taxon>
        <taxon>Dikarya</taxon>
        <taxon>Basidiomycota</taxon>
        <taxon>Agaricomycotina</taxon>
        <taxon>Agaricomycetes</taxon>
        <taxon>Cantharellales</taxon>
        <taxon>Ceratobasidiaceae</taxon>
        <taxon>Rhizoctonia</taxon>
        <taxon>Rhizoctonia solani AG-1</taxon>
    </lineage>
</organism>
<dbReference type="EMBL" id="AFRT01000856">
    <property type="protein sequence ID" value="ELU42341.1"/>
    <property type="molecule type" value="Genomic_DNA"/>
</dbReference>